<dbReference type="Gene3D" id="3.30.160.60">
    <property type="entry name" value="Classic Zinc Finger"/>
    <property type="match status" value="2"/>
</dbReference>
<sequence length="597" mass="71019">MTEDWERKTTAVKDRPQESWEKWQNPGPIQRKYSPATSRHKMYLDEKEDDISMDKSMDRMDSIFPLKPVCHKRSFNLNNCQADNNSVIQKDQRRHYHVPCSSQSKQTNNKRQGVNDLSKLELFDSCDSVRGETNGKSTIGYQTLYKDQGRGSEDQIQLTKEIHKKEIILQEKLLKAEQELRKVQLKTAFVDKVKREERRKSIKKEENRLYCNEKGNWDWESARERPLGGRKDEGQKERVRERDRGMGNKHDIEQWEKCERETNKREVPRERRREGLQWGYSEKNKTRDYKIQEKFCDNSKEIKEKWEIGRKNETRREKAVEWNWNDIRELERTNWQGKGRVNSEENRRSERSKVKRDIEDEEEQQWKIIDMLKSNSHAKGKAFSKHEQINGLESDHWLSQERLYQHNQRAAEEMTSKSIKKGLPNEPYTEAAPCFPQLSQKVKSLQQVEFSPENSFSVNIRLIPCNICHRQFKEDRLDKHSSVCEKIHQSKRKTFDSSKYRAKGTDLENFMKTNDQCKTPELKKNNWRQKHEAFIRNLRQVRGPSTGDFQPQSSSDLNPDYITCPHCGRHFAPGPAERHIPKCQNIKSRPPPPRHRR</sequence>
<feature type="compositionally biased region" description="Basic and acidic residues" evidence="7">
    <location>
        <begin position="1"/>
        <end position="21"/>
    </location>
</feature>
<evidence type="ECO:0000313" key="9">
    <source>
        <dbReference type="EMBL" id="KAK1793246.1"/>
    </source>
</evidence>
<evidence type="ECO:0000259" key="8">
    <source>
        <dbReference type="PROSITE" id="PS52027"/>
    </source>
</evidence>
<feature type="region of interest" description="Disordered" evidence="7">
    <location>
        <begin position="1"/>
        <end position="42"/>
    </location>
</feature>
<proteinExistence type="inferred from homology"/>
<evidence type="ECO:0000256" key="2">
    <source>
        <dbReference type="ARBA" id="ARBA00022723"/>
    </source>
</evidence>
<dbReference type="InterPro" id="IPR049899">
    <property type="entry name" value="Znf_C2HC_C3H"/>
</dbReference>
<keyword evidence="5" id="KW-0175">Coiled coil</keyword>
<dbReference type="PANTHER" id="PTHR14649:SF1">
    <property type="entry name" value="ZINC FINGER C2HC DOMAIN-CONTAINING PROTEIN 1C"/>
    <property type="match status" value="1"/>
</dbReference>
<protein>
    <recommendedName>
        <fullName evidence="8">C2HC/C3H-type domain-containing protein</fullName>
    </recommendedName>
</protein>
<feature type="compositionally biased region" description="Basic and acidic residues" evidence="7">
    <location>
        <begin position="341"/>
        <end position="357"/>
    </location>
</feature>
<keyword evidence="2" id="KW-0479">Metal-binding</keyword>
<feature type="region of interest" description="Disordered" evidence="7">
    <location>
        <begin position="575"/>
        <end position="597"/>
    </location>
</feature>
<evidence type="ECO:0000313" key="10">
    <source>
        <dbReference type="Proteomes" id="UP001239994"/>
    </source>
</evidence>
<keyword evidence="10" id="KW-1185">Reference proteome</keyword>
<comment type="similarity">
    <text evidence="1">Belongs to the ZC2HC1 family.</text>
</comment>
<gene>
    <name evidence="9" type="ORF">P4O66_011640</name>
</gene>
<feature type="region of interest" description="Disordered" evidence="7">
    <location>
        <begin position="338"/>
        <end position="357"/>
    </location>
</feature>
<comment type="caution">
    <text evidence="9">The sequence shown here is derived from an EMBL/GenBank/DDBJ whole genome shotgun (WGS) entry which is preliminary data.</text>
</comment>
<evidence type="ECO:0000256" key="5">
    <source>
        <dbReference type="ARBA" id="ARBA00023054"/>
    </source>
</evidence>
<feature type="domain" description="C2HC/C3H-type" evidence="8">
    <location>
        <begin position="560"/>
        <end position="589"/>
    </location>
</feature>
<dbReference type="Pfam" id="PF13913">
    <property type="entry name" value="zf-C2HC_2"/>
    <property type="match status" value="2"/>
</dbReference>
<name>A0AAD9DTC3_9TELE</name>
<evidence type="ECO:0000256" key="3">
    <source>
        <dbReference type="ARBA" id="ARBA00022771"/>
    </source>
</evidence>
<dbReference type="EMBL" id="JAROKS010000018">
    <property type="protein sequence ID" value="KAK1793246.1"/>
    <property type="molecule type" value="Genomic_DNA"/>
</dbReference>
<accession>A0AAD9DTC3</accession>
<dbReference type="AlphaFoldDB" id="A0AAD9DTC3"/>
<reference evidence="9" key="1">
    <citation type="submission" date="2023-03" db="EMBL/GenBank/DDBJ databases">
        <title>Electrophorus voltai genome.</title>
        <authorList>
            <person name="Bian C."/>
        </authorList>
    </citation>
    <scope>NUCLEOTIDE SEQUENCE</scope>
    <source>
        <strain evidence="9">CB-2022</strain>
        <tissue evidence="9">Muscle</tissue>
    </source>
</reference>
<dbReference type="PROSITE" id="PS52027">
    <property type="entry name" value="ZF_C2HC_C3H"/>
    <property type="match status" value="2"/>
</dbReference>
<dbReference type="PANTHER" id="PTHR14649">
    <property type="entry name" value="ZINC FINGER C2HC DOMAIN-CONTAINING PROTEIN 1C"/>
    <property type="match status" value="1"/>
</dbReference>
<dbReference type="GO" id="GO:0008270">
    <property type="term" value="F:zinc ion binding"/>
    <property type="evidence" value="ECO:0007669"/>
    <property type="project" value="UniProtKB-KW"/>
</dbReference>
<evidence type="ECO:0000256" key="4">
    <source>
        <dbReference type="ARBA" id="ARBA00022833"/>
    </source>
</evidence>
<feature type="region of interest" description="Disordered" evidence="7">
    <location>
        <begin position="224"/>
        <end position="247"/>
    </location>
</feature>
<evidence type="ECO:0000256" key="6">
    <source>
        <dbReference type="PROSITE-ProRule" id="PRU01371"/>
    </source>
</evidence>
<keyword evidence="4" id="KW-0862">Zinc</keyword>
<dbReference type="InterPro" id="IPR026104">
    <property type="entry name" value="ZNF_C2HC_dom_1C"/>
</dbReference>
<keyword evidence="3 6" id="KW-0863">Zinc-finger</keyword>
<organism evidence="9 10">
    <name type="scientific">Electrophorus voltai</name>
    <dbReference type="NCBI Taxonomy" id="2609070"/>
    <lineage>
        <taxon>Eukaryota</taxon>
        <taxon>Metazoa</taxon>
        <taxon>Chordata</taxon>
        <taxon>Craniata</taxon>
        <taxon>Vertebrata</taxon>
        <taxon>Euteleostomi</taxon>
        <taxon>Actinopterygii</taxon>
        <taxon>Neopterygii</taxon>
        <taxon>Teleostei</taxon>
        <taxon>Ostariophysi</taxon>
        <taxon>Gymnotiformes</taxon>
        <taxon>Gymnotoidei</taxon>
        <taxon>Gymnotidae</taxon>
        <taxon>Electrophorus</taxon>
    </lineage>
</organism>
<evidence type="ECO:0000256" key="7">
    <source>
        <dbReference type="SAM" id="MobiDB-lite"/>
    </source>
</evidence>
<dbReference type="Proteomes" id="UP001239994">
    <property type="component" value="Unassembled WGS sequence"/>
</dbReference>
<feature type="domain" description="C2HC/C3H-type" evidence="8">
    <location>
        <begin position="461"/>
        <end position="490"/>
    </location>
</feature>
<evidence type="ECO:0000256" key="1">
    <source>
        <dbReference type="ARBA" id="ARBA00010843"/>
    </source>
</evidence>